<evidence type="ECO:0000313" key="1">
    <source>
        <dbReference type="EMBL" id="GID74972.1"/>
    </source>
</evidence>
<reference evidence="1 2" key="1">
    <citation type="submission" date="2021-01" db="EMBL/GenBank/DDBJ databases">
        <title>Whole genome shotgun sequence of Actinoplanes deccanensis NBRC 13994.</title>
        <authorList>
            <person name="Komaki H."/>
            <person name="Tamura T."/>
        </authorList>
    </citation>
    <scope>NUCLEOTIDE SEQUENCE [LARGE SCALE GENOMIC DNA]</scope>
    <source>
        <strain evidence="1 2">NBRC 13994</strain>
    </source>
</reference>
<name>A0ABQ3Y4R0_9ACTN</name>
<keyword evidence="2" id="KW-1185">Reference proteome</keyword>
<comment type="caution">
    <text evidence="1">The sequence shown here is derived from an EMBL/GenBank/DDBJ whole genome shotgun (WGS) entry which is preliminary data.</text>
</comment>
<evidence type="ECO:0000313" key="2">
    <source>
        <dbReference type="Proteomes" id="UP000609879"/>
    </source>
</evidence>
<proteinExistence type="predicted"/>
<organism evidence="1 2">
    <name type="scientific">Paractinoplanes deccanensis</name>
    <dbReference type="NCBI Taxonomy" id="113561"/>
    <lineage>
        <taxon>Bacteria</taxon>
        <taxon>Bacillati</taxon>
        <taxon>Actinomycetota</taxon>
        <taxon>Actinomycetes</taxon>
        <taxon>Micromonosporales</taxon>
        <taxon>Micromonosporaceae</taxon>
        <taxon>Paractinoplanes</taxon>
    </lineage>
</organism>
<evidence type="ECO:0008006" key="3">
    <source>
        <dbReference type="Google" id="ProtNLM"/>
    </source>
</evidence>
<dbReference type="Proteomes" id="UP000609879">
    <property type="component" value="Unassembled WGS sequence"/>
</dbReference>
<accession>A0ABQ3Y4R0</accession>
<sequence length="178" mass="19312">MLITVLLGAVLSGCDSGDPASPSPSASAGRQELLALGQEWVQCLRDKGLTRMPDADLTPEGYLQFPPQDGYNWKDDLRTRPAIIEACKAIEDRYPANAFRPRQQFSADDLRKLAEFAECARRNGLPGFPDPNAQGEFDLGGTPLANGVPGDKINHVSEACRTVWDGDVRITGGNEVKK</sequence>
<gene>
    <name evidence="1" type="ORF">Ade02nite_36130</name>
</gene>
<dbReference type="EMBL" id="BOMI01000067">
    <property type="protein sequence ID" value="GID74972.1"/>
    <property type="molecule type" value="Genomic_DNA"/>
</dbReference>
<protein>
    <recommendedName>
        <fullName evidence="3">Lipoprotein</fullName>
    </recommendedName>
</protein>